<dbReference type="OrthoDB" id="239865at2759"/>
<protein>
    <submittedName>
        <fullName evidence="2">WD repeat-containing</fullName>
    </submittedName>
</protein>
<dbReference type="Pfam" id="PF00400">
    <property type="entry name" value="WD40"/>
    <property type="match status" value="1"/>
</dbReference>
<feature type="compositionally biased region" description="Low complexity" evidence="1">
    <location>
        <begin position="46"/>
        <end position="55"/>
    </location>
</feature>
<dbReference type="EMBL" id="KE747817">
    <property type="protein sequence ID" value="RMZ68895.1"/>
    <property type="molecule type" value="Genomic_DNA"/>
</dbReference>
<feature type="compositionally biased region" description="Acidic residues" evidence="1">
    <location>
        <begin position="27"/>
        <end position="45"/>
    </location>
</feature>
<proteinExistence type="predicted"/>
<dbReference type="PANTHER" id="PTHR13211:SF0">
    <property type="entry name" value="TELOMERASE CAJAL BODY PROTEIN 1"/>
    <property type="match status" value="1"/>
</dbReference>
<keyword evidence="3" id="KW-1185">Reference proteome</keyword>
<evidence type="ECO:0000256" key="1">
    <source>
        <dbReference type="SAM" id="MobiDB-lite"/>
    </source>
</evidence>
<gene>
    <name evidence="2" type="ORF">GMOD_00002783</name>
</gene>
<reference evidence="2 3" key="1">
    <citation type="journal article" date="2014" name="PLoS ONE">
        <title>De novo Genome Assembly of the Fungal Plant Pathogen Pyrenophora semeniperda.</title>
        <authorList>
            <person name="Soliai M.M."/>
            <person name="Meyer S.E."/>
            <person name="Udall J.A."/>
            <person name="Elzinga D.E."/>
            <person name="Hermansen R.A."/>
            <person name="Bodily P.M."/>
            <person name="Hart A.A."/>
            <person name="Coleman C.E."/>
        </authorList>
    </citation>
    <scope>NUCLEOTIDE SEQUENCE [LARGE SCALE GENOMIC DNA]</scope>
    <source>
        <strain evidence="2 3">CCB06</strain>
        <tissue evidence="2">Mycelium</tissue>
    </source>
</reference>
<dbReference type="SMART" id="SM00320">
    <property type="entry name" value="WD40"/>
    <property type="match status" value="4"/>
</dbReference>
<dbReference type="InterPro" id="IPR001680">
    <property type="entry name" value="WD40_rpt"/>
</dbReference>
<dbReference type="Proteomes" id="UP000265663">
    <property type="component" value="Unassembled WGS sequence"/>
</dbReference>
<dbReference type="SUPFAM" id="SSF50978">
    <property type="entry name" value="WD40 repeat-like"/>
    <property type="match status" value="1"/>
</dbReference>
<evidence type="ECO:0000313" key="3">
    <source>
        <dbReference type="Proteomes" id="UP000265663"/>
    </source>
</evidence>
<dbReference type="InterPro" id="IPR015943">
    <property type="entry name" value="WD40/YVTN_repeat-like_dom_sf"/>
</dbReference>
<feature type="compositionally biased region" description="Low complexity" evidence="1">
    <location>
        <begin position="74"/>
        <end position="86"/>
    </location>
</feature>
<feature type="region of interest" description="Disordered" evidence="1">
    <location>
        <begin position="19"/>
        <end position="91"/>
    </location>
</feature>
<dbReference type="AlphaFoldDB" id="A0A3M7M303"/>
<dbReference type="InterPro" id="IPR051150">
    <property type="entry name" value="SWT21/TCAB1_mRNA_Telomere"/>
</dbReference>
<name>A0A3M7M303_9PLEO</name>
<accession>A0A3M7M303</accession>
<dbReference type="InterPro" id="IPR036322">
    <property type="entry name" value="WD40_repeat_dom_sf"/>
</dbReference>
<evidence type="ECO:0000313" key="2">
    <source>
        <dbReference type="EMBL" id="RMZ68895.1"/>
    </source>
</evidence>
<dbReference type="PANTHER" id="PTHR13211">
    <property type="entry name" value="TELOMERASE CAJAL BODY PROTEIN 1"/>
    <property type="match status" value="1"/>
</dbReference>
<sequence length="523" mass="56463">MNGLGIKVRCLASTRILARHQGKEWAETDDNGQNEDGSDGPDLENVDSTSVVESSTHTEDPKLEHDSNEPGPRSPASATISSSDSTLDFEENNDSACSVPCLASTRHISCIQEAQLSPDGSCIFTSDYGRNFSVYPISNDILSEAETRTLDSYASFKSPDPIWAFAVNPLFNLQDPASTTVLLSRRDSYITLHNALHDATTVFSDSDNQPSSIGPVNISTPLASYKLVNSLTEAVTAPLSLSFSRDSNHFFAGARDKIAIFDIQERDAPIHTISTIPAKRNKLKGGGRGFKGHISALSLSPPTISSTDGLIAAGSWTRYVGIYDSVSGAEVTHFPLPGTNSPSLSSEKMPHNETLSHIMGSGVSSLKWSPCGRYLYVAERSSDALLIYDVRNFSYSLAHCTGRKAVTTQKLGFDIWNAGQSPYDIEGASHEVWAGGTDGRIRVWRDPYVKEGAVEPDEVIQIHEEEGEIPVVGTLVHASGSLAVAARGIIEVGDEIKTQGERKGSALRPEICEWGYLDILGLE</sequence>
<feature type="compositionally biased region" description="Basic and acidic residues" evidence="1">
    <location>
        <begin position="56"/>
        <end position="68"/>
    </location>
</feature>
<organism evidence="2 3">
    <name type="scientific">Pyrenophora seminiperda CCB06</name>
    <dbReference type="NCBI Taxonomy" id="1302712"/>
    <lineage>
        <taxon>Eukaryota</taxon>
        <taxon>Fungi</taxon>
        <taxon>Dikarya</taxon>
        <taxon>Ascomycota</taxon>
        <taxon>Pezizomycotina</taxon>
        <taxon>Dothideomycetes</taxon>
        <taxon>Pleosporomycetidae</taxon>
        <taxon>Pleosporales</taxon>
        <taxon>Pleosporineae</taxon>
        <taxon>Pleosporaceae</taxon>
        <taxon>Pyrenophora</taxon>
    </lineage>
</organism>
<dbReference type="Gene3D" id="2.130.10.10">
    <property type="entry name" value="YVTN repeat-like/Quinoprotein amine dehydrogenase"/>
    <property type="match status" value="1"/>
</dbReference>